<protein>
    <submittedName>
        <fullName evidence="1">Uncharacterized protein</fullName>
    </submittedName>
</protein>
<organism evidence="1">
    <name type="scientific">marine sediment metagenome</name>
    <dbReference type="NCBI Taxonomy" id="412755"/>
    <lineage>
        <taxon>unclassified sequences</taxon>
        <taxon>metagenomes</taxon>
        <taxon>ecological metagenomes</taxon>
    </lineage>
</organism>
<reference evidence="1" key="1">
    <citation type="journal article" date="2014" name="Front. Microbiol.">
        <title>High frequency of phylogenetically diverse reductive dehalogenase-homologous genes in deep subseafloor sedimentary metagenomes.</title>
        <authorList>
            <person name="Kawai M."/>
            <person name="Futagami T."/>
            <person name="Toyoda A."/>
            <person name="Takaki Y."/>
            <person name="Nishi S."/>
            <person name="Hori S."/>
            <person name="Arai W."/>
            <person name="Tsubouchi T."/>
            <person name="Morono Y."/>
            <person name="Uchiyama I."/>
            <person name="Ito T."/>
            <person name="Fujiyama A."/>
            <person name="Inagaki F."/>
            <person name="Takami H."/>
        </authorList>
    </citation>
    <scope>NUCLEOTIDE SEQUENCE</scope>
    <source>
        <strain evidence="1">Expedition CK06-06</strain>
    </source>
</reference>
<sequence>MPAIGFICPDQQQVKFEECFKACRMNSRCATLPTLKRMARQRLWTGKPSTTQLINGTRLEFLKITTDYFIDPQKLAFALLGTKHHEDLENTDFLVEEKLEDKDMTGIMDFY</sequence>
<dbReference type="AlphaFoldDB" id="X1AF70"/>
<evidence type="ECO:0000313" key="1">
    <source>
        <dbReference type="EMBL" id="GAG81225.1"/>
    </source>
</evidence>
<dbReference type="EMBL" id="BART01011137">
    <property type="protein sequence ID" value="GAG81225.1"/>
    <property type="molecule type" value="Genomic_DNA"/>
</dbReference>
<name>X1AF70_9ZZZZ</name>
<comment type="caution">
    <text evidence="1">The sequence shown here is derived from an EMBL/GenBank/DDBJ whole genome shotgun (WGS) entry which is preliminary data.</text>
</comment>
<gene>
    <name evidence="1" type="ORF">S01H4_23874</name>
</gene>
<feature type="non-terminal residue" evidence="1">
    <location>
        <position position="111"/>
    </location>
</feature>
<proteinExistence type="predicted"/>
<accession>X1AF70</accession>